<dbReference type="SUPFAM" id="SSF54637">
    <property type="entry name" value="Thioesterase/thiol ester dehydrase-isomerase"/>
    <property type="match status" value="1"/>
</dbReference>
<protein>
    <recommendedName>
        <fullName evidence="4">Thioesterase domain-containing protein</fullName>
    </recommendedName>
</protein>
<dbReference type="InterPro" id="IPR029069">
    <property type="entry name" value="HotDog_dom_sf"/>
</dbReference>
<dbReference type="PANTHER" id="PTHR47260">
    <property type="entry name" value="UPF0644 PROTEIN PB2B4.06"/>
    <property type="match status" value="1"/>
</dbReference>
<proteinExistence type="predicted"/>
<dbReference type="InterPro" id="IPR052061">
    <property type="entry name" value="PTE-AB_protein"/>
</dbReference>
<comment type="caution">
    <text evidence="2">The sequence shown here is derived from an EMBL/GenBank/DDBJ whole genome shotgun (WGS) entry which is preliminary data.</text>
</comment>
<accession>A0A4U0XSB2</accession>
<dbReference type="EMBL" id="NAJQ01000111">
    <property type="protein sequence ID" value="TKA78518.1"/>
    <property type="molecule type" value="Genomic_DNA"/>
</dbReference>
<dbReference type="Proteomes" id="UP000309340">
    <property type="component" value="Unassembled WGS sequence"/>
</dbReference>
<evidence type="ECO:0000313" key="2">
    <source>
        <dbReference type="EMBL" id="TKA78518.1"/>
    </source>
</evidence>
<dbReference type="Gene3D" id="3.10.129.10">
    <property type="entry name" value="Hotdog Thioesterase"/>
    <property type="match status" value="1"/>
</dbReference>
<evidence type="ECO:0008006" key="4">
    <source>
        <dbReference type="Google" id="ProtNLM"/>
    </source>
</evidence>
<dbReference type="PANTHER" id="PTHR47260:SF1">
    <property type="entry name" value="UPF0644 PROTEIN PB2B4.06"/>
    <property type="match status" value="1"/>
</dbReference>
<organism evidence="2 3">
    <name type="scientific">Friedmanniomyces simplex</name>
    <dbReference type="NCBI Taxonomy" id="329884"/>
    <lineage>
        <taxon>Eukaryota</taxon>
        <taxon>Fungi</taxon>
        <taxon>Dikarya</taxon>
        <taxon>Ascomycota</taxon>
        <taxon>Pezizomycotina</taxon>
        <taxon>Dothideomycetes</taxon>
        <taxon>Dothideomycetidae</taxon>
        <taxon>Mycosphaerellales</taxon>
        <taxon>Teratosphaeriaceae</taxon>
        <taxon>Friedmanniomyces</taxon>
    </lineage>
</organism>
<feature type="region of interest" description="Disordered" evidence="1">
    <location>
        <begin position="209"/>
        <end position="228"/>
    </location>
</feature>
<keyword evidence="3" id="KW-1185">Reference proteome</keyword>
<feature type="region of interest" description="Disordered" evidence="1">
    <location>
        <begin position="22"/>
        <end position="44"/>
    </location>
</feature>
<name>A0A4U0XSB2_9PEZI</name>
<reference evidence="2 3" key="1">
    <citation type="submission" date="2017-03" db="EMBL/GenBank/DDBJ databases">
        <title>Genomes of endolithic fungi from Antarctica.</title>
        <authorList>
            <person name="Coleine C."/>
            <person name="Masonjones S."/>
            <person name="Stajich J.E."/>
        </authorList>
    </citation>
    <scope>NUCLEOTIDE SEQUENCE [LARGE SCALE GENOMIC DNA]</scope>
    <source>
        <strain evidence="2 3">CCFEE 5184</strain>
    </source>
</reference>
<gene>
    <name evidence="2" type="ORF">B0A55_01982</name>
</gene>
<evidence type="ECO:0000313" key="3">
    <source>
        <dbReference type="Proteomes" id="UP000309340"/>
    </source>
</evidence>
<evidence type="ECO:0000256" key="1">
    <source>
        <dbReference type="SAM" id="MobiDB-lite"/>
    </source>
</evidence>
<dbReference type="STRING" id="329884.A0A4U0XSB2"/>
<dbReference type="OrthoDB" id="506431at2759"/>
<sequence length="347" mass="38312">MSALRVLRPHLLRPQLSQRYQHLRRANSTTPTAATISPPPPNHPTFLRRNRATLLWTTLSLALGLMAGNTTLHIISPPPMPEPGTHEDRILIADLNKRIDQEFLVKVLRGKCLGVAKQLKGSSEARWVEVIPPIDEEGRWNGDELVSHMQGAKGLGVERVFWDRDDQKLVAIIWFGGALSGWPGVTHGGAIATVLAEKGALAAALVEGRRDRPSTAAATPQRLPGTGSHAKIFAPAERHEDPAQLSLSYVKPTQANNFYVIRVSPSMDLDQDPEHIVPSEPRGGHEYEATLETIDSRVCVKAKVKFAPSSTLRRVEDEVVQTAKASYAEFKHWLWPSRQQQVASHIA</sequence>
<dbReference type="AlphaFoldDB" id="A0A4U0XSB2"/>